<keyword evidence="3 6" id="KW-0812">Transmembrane</keyword>
<evidence type="ECO:0000313" key="7">
    <source>
        <dbReference type="EMBL" id="ADE76606.1"/>
    </source>
</evidence>
<accession>D5AAN7</accession>
<comment type="similarity">
    <text evidence="2">Belongs to the Cold-regulated 413 protein family.</text>
</comment>
<feature type="transmembrane region" description="Helical" evidence="6">
    <location>
        <begin position="33"/>
        <end position="55"/>
    </location>
</feature>
<organism evidence="7">
    <name type="scientific">Picea sitchensis</name>
    <name type="common">Sitka spruce</name>
    <name type="synonym">Pinus sitchensis</name>
    <dbReference type="NCBI Taxonomy" id="3332"/>
    <lineage>
        <taxon>Eukaryota</taxon>
        <taxon>Viridiplantae</taxon>
        <taxon>Streptophyta</taxon>
        <taxon>Embryophyta</taxon>
        <taxon>Tracheophyta</taxon>
        <taxon>Spermatophyta</taxon>
        <taxon>Pinopsida</taxon>
        <taxon>Pinidae</taxon>
        <taxon>Conifers I</taxon>
        <taxon>Pinales</taxon>
        <taxon>Pinaceae</taxon>
        <taxon>Picea</taxon>
    </lineage>
</organism>
<evidence type="ECO:0000256" key="2">
    <source>
        <dbReference type="ARBA" id="ARBA00005852"/>
    </source>
</evidence>
<evidence type="ECO:0000256" key="1">
    <source>
        <dbReference type="ARBA" id="ARBA00004141"/>
    </source>
</evidence>
<feature type="transmembrane region" description="Helical" evidence="6">
    <location>
        <begin position="67"/>
        <end position="87"/>
    </location>
</feature>
<dbReference type="InterPro" id="IPR008892">
    <property type="entry name" value="COR413"/>
</dbReference>
<reference evidence="7" key="1">
    <citation type="submission" date="2010-04" db="EMBL/GenBank/DDBJ databases">
        <authorList>
            <person name="Reid K.E."/>
            <person name="Liao N."/>
            <person name="Chan S."/>
            <person name="Docking R."/>
            <person name="Taylor G."/>
            <person name="Moore R."/>
            <person name="Mayo M."/>
            <person name="Munro S."/>
            <person name="King J."/>
            <person name="Yanchuk A."/>
            <person name="Holt R."/>
            <person name="Jones S."/>
            <person name="Marra M."/>
            <person name="Ritland C.E."/>
            <person name="Ritland K."/>
            <person name="Bohlmann J."/>
        </authorList>
    </citation>
    <scope>NUCLEOTIDE SEQUENCE</scope>
    <source>
        <tissue evidence="7">Bud</tissue>
    </source>
</reference>
<evidence type="ECO:0000256" key="3">
    <source>
        <dbReference type="ARBA" id="ARBA00022692"/>
    </source>
</evidence>
<dbReference type="EMBL" id="BT123277">
    <property type="protein sequence ID" value="ADE76606.1"/>
    <property type="molecule type" value="mRNA"/>
</dbReference>
<proteinExistence type="evidence at transcript level"/>
<comment type="subcellular location">
    <subcellularLocation>
        <location evidence="1">Membrane</location>
        <topology evidence="1">Multi-pass membrane protein</topology>
    </subcellularLocation>
</comment>
<dbReference type="Pfam" id="PF05562">
    <property type="entry name" value="WCOR413"/>
    <property type="match status" value="1"/>
</dbReference>
<dbReference type="GO" id="GO:0016020">
    <property type="term" value="C:membrane"/>
    <property type="evidence" value="ECO:0007669"/>
    <property type="project" value="UniProtKB-SubCell"/>
</dbReference>
<dbReference type="AlphaFoldDB" id="D5AAN7"/>
<evidence type="ECO:0000256" key="4">
    <source>
        <dbReference type="ARBA" id="ARBA00022989"/>
    </source>
</evidence>
<evidence type="ECO:0000256" key="6">
    <source>
        <dbReference type="SAM" id="Phobius"/>
    </source>
</evidence>
<evidence type="ECO:0000256" key="5">
    <source>
        <dbReference type="ARBA" id="ARBA00023136"/>
    </source>
</evidence>
<protein>
    <submittedName>
        <fullName evidence="7">Uncharacterized protein</fullName>
    </submittedName>
</protein>
<name>D5AAN7_PICSI</name>
<feature type="transmembrane region" description="Helical" evidence="6">
    <location>
        <begin position="172"/>
        <end position="190"/>
    </location>
</feature>
<keyword evidence="4 6" id="KW-1133">Transmembrane helix</keyword>
<sequence length="194" mass="21789">MKTANDVSTYDLSSDFKELKVAVCKLGNHTVGLLGAGLFTGFLRWLATISAIYLLVLDRTNWRTNMLTSLLVPYLFLNLPSVIFNIFRGEVGKWIAFIGVVLRLFFPRHLPDWWEMPGSLILLLVVPPHLIVELRGSWVGVIVSLGIGAYLLQEHIRYNGGFKKAFAESKGVSNTLGIILLFVSPLWEFIKLVL</sequence>
<dbReference type="PANTHER" id="PTHR33596:SF23">
    <property type="entry name" value="COLD-REGULATED 413 PLASMA MEMBRANE PROTEIN 2"/>
    <property type="match status" value="1"/>
</dbReference>
<keyword evidence="5 6" id="KW-0472">Membrane</keyword>
<feature type="transmembrane region" description="Helical" evidence="6">
    <location>
        <begin position="130"/>
        <end position="152"/>
    </location>
</feature>
<dbReference type="PANTHER" id="PTHR33596">
    <property type="entry name" value="COLD-REGULATED 413 PLASMA MEMBRANE PROTEIN 2"/>
    <property type="match status" value="1"/>
</dbReference>